<feature type="region of interest" description="Disordered" evidence="1">
    <location>
        <begin position="108"/>
        <end position="132"/>
    </location>
</feature>
<evidence type="ECO:0000256" key="1">
    <source>
        <dbReference type="SAM" id="MobiDB-lite"/>
    </source>
</evidence>
<evidence type="ECO:0000313" key="3">
    <source>
        <dbReference type="EMBL" id="TQN68031.1"/>
    </source>
</evidence>
<evidence type="ECO:0000259" key="2">
    <source>
        <dbReference type="Pfam" id="PF20150"/>
    </source>
</evidence>
<comment type="caution">
    <text evidence="3">The sequence shown here is derived from an EMBL/GenBank/DDBJ whole genome shotgun (WGS) entry which is preliminary data.</text>
</comment>
<feature type="domain" description="2EXR" evidence="2">
    <location>
        <begin position="5"/>
        <end position="109"/>
    </location>
</feature>
<dbReference type="Proteomes" id="UP000326340">
    <property type="component" value="Unassembled WGS sequence"/>
</dbReference>
<reference evidence="3 4" key="1">
    <citation type="journal article" date="2019" name="Sci. Rep.">
        <title>Colletotrichum shisoi sp. nov., an anthracnose pathogen of Perilla frutescens in Japan: molecular phylogenetic, morphological and genomic evidence.</title>
        <authorList>
            <person name="Gan P."/>
            <person name="Tsushima A."/>
            <person name="Hiroyama R."/>
            <person name="Narusaka M."/>
            <person name="Takano Y."/>
            <person name="Narusaka Y."/>
            <person name="Kawaradani M."/>
            <person name="Damm U."/>
            <person name="Shirasu K."/>
        </authorList>
    </citation>
    <scope>NUCLEOTIDE SEQUENCE [LARGE SCALE GENOMIC DNA]</scope>
    <source>
        <strain evidence="3 4">PG-2018a</strain>
    </source>
</reference>
<dbReference type="OrthoDB" id="3596450at2759"/>
<evidence type="ECO:0000313" key="4">
    <source>
        <dbReference type="Proteomes" id="UP000326340"/>
    </source>
</evidence>
<accession>A0A5Q4BMM5</accession>
<organism evidence="3 4">
    <name type="scientific">Colletotrichum shisoi</name>
    <dbReference type="NCBI Taxonomy" id="2078593"/>
    <lineage>
        <taxon>Eukaryota</taxon>
        <taxon>Fungi</taxon>
        <taxon>Dikarya</taxon>
        <taxon>Ascomycota</taxon>
        <taxon>Pezizomycotina</taxon>
        <taxon>Sordariomycetes</taxon>
        <taxon>Hypocreomycetidae</taxon>
        <taxon>Glomerellales</taxon>
        <taxon>Glomerellaceae</taxon>
        <taxon>Colletotrichum</taxon>
        <taxon>Colletotrichum destructivum species complex</taxon>
    </lineage>
</organism>
<dbReference type="InterPro" id="IPR045518">
    <property type="entry name" value="2EXR"/>
</dbReference>
<keyword evidence="4" id="KW-1185">Reference proteome</keyword>
<proteinExistence type="predicted"/>
<sequence length="319" mass="35991">MATTFRQFSSLPPEIRILIWEGALRPSHPGVHFFSLETKAIVTESVGRRRPPVVPRDTRYILAPPAFTTGPRRMWQDGNPSTYLVDAGLWSAQRESRHVVQKHLNQLLKPHSPGDARDATGPDQQQQQQPGGTLRILPHQDLICVQVGARQNVMTDKALSDLRTILQRPSPTAGFKTPVHIAFEYDDSWAISGEGRLSLLRSEAGPKSCFLHLLNSIYLGKLSAELYLIDYRLKLKPGASAPCLFRADGYEFRGVDRSRVEGGEGASSIWGFVRAMDQIAALWWLSTYMFPWGSELDEDTRPWNNFHRHHVSVLLCQKE</sequence>
<gene>
    <name evidence="3" type="ORF">CSHISOI_07435</name>
</gene>
<dbReference type="AlphaFoldDB" id="A0A5Q4BMM5"/>
<protein>
    <recommendedName>
        <fullName evidence="2">2EXR domain-containing protein</fullName>
    </recommendedName>
</protein>
<name>A0A5Q4BMM5_9PEZI</name>
<dbReference type="Pfam" id="PF20150">
    <property type="entry name" value="2EXR"/>
    <property type="match status" value="1"/>
</dbReference>
<dbReference type="EMBL" id="PUHP01000783">
    <property type="protein sequence ID" value="TQN68031.1"/>
    <property type="molecule type" value="Genomic_DNA"/>
</dbReference>